<sequence>MLVIEPIISTAEIHPQEERASQDENLKADLARCLGEYSRQRLRAFHMSLRQCSNDDSRISKKELNQAFLDHDIKLTGKIPQMLDQRYADQKGIDFERLYKFMTEAHSKTGRDSVLAMRQRNDIVPRREMSQEEIDENLLWRIENLLVQSKAFVDIADLREAFQKKDASKTGQVSSMITLQISSEQNVPIFGALLKNLVKRCDEEKNDQIKWPEFVSFLDRAQQNAWVTCPDLKELPNRVRNQTPVEPSPLDELSSKTRNALVNKFRKRLSLDKSDEENEIGINNECEEQETNKVIENSYTPLVPAATPITKPNDAVSTAKKRPQTNGNPSAKPKGKNKAVANERHGVSKPNQTPQKAIPLKEMKTEVQQPPESPNKEKDKEGLNLEQADEGKEKDKSTTTFETYTNTEDQTLTILTNSSEEKDSHMFSNGKISESIKLKDEKQENGREREESLKLQAVEGDPSLKISTESSGGKDDHILNMNIKGKSLQFSIPDDIVKKSTIDPPDQRLKLHWVYGYRGNDCRNNMYVLYSGEIVYFMSYIAVIYHVEGHRQRHYREHTADIKCIAVHSNGILIATGQFSGKNDPIKLAHIRVWRSDTLQTIHILGLGEFDKAVACVSFAPGQDIIAAVDNSSTKKLSIWDTNTGARCGETNLNTELICDIGFNKKYPEVLVTVGKEHIAWFKIYPDSKTVQLSAQPDYESFLKAKFVITLAHNDTGDLITGDSNGTIYIWGDGGNKITNFIKHAHDGPVFSLLCCTNYLLSGGRDGLIHCWQWNKNMTADGTVQIGKANGGVRTLLMHSNKLLIGTTMNALLSAKITPIGSPIKDVSLDETPITQCHYDDLRGLAVLPRCWTHADVVTAGLDGLICFYDSGSCKSTFKQHLKGFKFVCIDMDTTGQLLALGSRDGHLHILEWRNDFWDEKVDQKLSKDRLDVVKFSPDSGMIAAGGHDGAVYIYTLRTKIDQTLAWELHSKLQGHGGAINGLDWSSEKVDDTYLLRSTSTALEIQYWTASNLSALDRNTLSGKLKWTTNRCTVDASFAGALCGKQLHDVDVTALDLRVSDSLLAVGDNKGNINLFRYPCINPAAFSHGYKSHDIVHNLCFTLNGRYLLSIGGRDSCLIQWEIV</sequence>
<reference evidence="8 9" key="1">
    <citation type="submission" date="2024-11" db="EMBL/GenBank/DDBJ databases">
        <title>Chromosome-level genome assembly of the freshwater bivalve Anodonta woodiana.</title>
        <authorList>
            <person name="Chen X."/>
        </authorList>
    </citation>
    <scope>NUCLEOTIDE SEQUENCE [LARGE SCALE GENOMIC DNA]</scope>
    <source>
        <strain evidence="8">MN2024</strain>
        <tissue evidence="8">Gills</tissue>
    </source>
</reference>
<dbReference type="Pfam" id="PF23409">
    <property type="entry name" value="Beta-prop_EML"/>
    <property type="match status" value="1"/>
</dbReference>
<evidence type="ECO:0000259" key="5">
    <source>
        <dbReference type="Pfam" id="PF20742"/>
    </source>
</evidence>
<organism evidence="8 9">
    <name type="scientific">Sinanodonta woodiana</name>
    <name type="common">Chinese pond mussel</name>
    <name type="synonym">Anodonta woodiana</name>
    <dbReference type="NCBI Taxonomy" id="1069815"/>
    <lineage>
        <taxon>Eukaryota</taxon>
        <taxon>Metazoa</taxon>
        <taxon>Spiralia</taxon>
        <taxon>Lophotrochozoa</taxon>
        <taxon>Mollusca</taxon>
        <taxon>Bivalvia</taxon>
        <taxon>Autobranchia</taxon>
        <taxon>Heteroconchia</taxon>
        <taxon>Palaeoheterodonta</taxon>
        <taxon>Unionida</taxon>
        <taxon>Unionoidea</taxon>
        <taxon>Unionidae</taxon>
        <taxon>Unioninae</taxon>
        <taxon>Sinanodonta</taxon>
    </lineage>
</organism>
<dbReference type="PANTHER" id="PTHR13720">
    <property type="entry name" value="WD-40 REPEAT PROTEIN"/>
    <property type="match status" value="1"/>
</dbReference>
<feature type="domain" description="EML-like second beta-propeller" evidence="7">
    <location>
        <begin position="842"/>
        <end position="1123"/>
    </location>
</feature>
<dbReference type="AlphaFoldDB" id="A0ABD3XFA3"/>
<comment type="similarity">
    <text evidence="1">Belongs to the WD repeat EMAP family.</text>
</comment>
<feature type="region of interest" description="Disordered" evidence="4">
    <location>
        <begin position="304"/>
        <end position="405"/>
    </location>
</feature>
<dbReference type="PANTHER" id="PTHR13720:SF58">
    <property type="entry name" value="HELP DOMAIN-CONTAINING PROTEIN"/>
    <property type="match status" value="1"/>
</dbReference>
<feature type="domain" description="DUF5580" evidence="5">
    <location>
        <begin position="144"/>
        <end position="226"/>
    </location>
</feature>
<dbReference type="SUPFAM" id="SSF47473">
    <property type="entry name" value="EF-hand"/>
    <property type="match status" value="1"/>
</dbReference>
<dbReference type="SUPFAM" id="SSF50978">
    <property type="entry name" value="WD40 repeat-like"/>
    <property type="match status" value="1"/>
</dbReference>
<dbReference type="InterPro" id="IPR011047">
    <property type="entry name" value="Quinoprotein_ADH-like_sf"/>
</dbReference>
<feature type="domain" description="EML-like first beta-propeller" evidence="6">
    <location>
        <begin position="551"/>
        <end position="814"/>
    </location>
</feature>
<comment type="caution">
    <text evidence="8">The sequence shown here is derived from an EMBL/GenBank/DDBJ whole genome shotgun (WGS) entry which is preliminary data.</text>
</comment>
<dbReference type="InterPro" id="IPR005108">
    <property type="entry name" value="HELP"/>
</dbReference>
<dbReference type="InterPro" id="IPR011992">
    <property type="entry name" value="EF-hand-dom_pair"/>
</dbReference>
<evidence type="ECO:0000256" key="3">
    <source>
        <dbReference type="ARBA" id="ARBA00022737"/>
    </source>
</evidence>
<dbReference type="Proteomes" id="UP001634394">
    <property type="component" value="Unassembled WGS sequence"/>
</dbReference>
<dbReference type="InterPro" id="IPR055442">
    <property type="entry name" value="Beta-prop_EML-like_2nd"/>
</dbReference>
<dbReference type="Gene3D" id="1.10.238.10">
    <property type="entry name" value="EF-hand"/>
    <property type="match status" value="1"/>
</dbReference>
<dbReference type="InterPro" id="IPR049246">
    <property type="entry name" value="DUF5580_M"/>
</dbReference>
<evidence type="ECO:0000256" key="2">
    <source>
        <dbReference type="ARBA" id="ARBA00022574"/>
    </source>
</evidence>
<evidence type="ECO:0000259" key="7">
    <source>
        <dbReference type="Pfam" id="PF23414"/>
    </source>
</evidence>
<keyword evidence="2" id="KW-0853">WD repeat</keyword>
<dbReference type="InterPro" id="IPR001680">
    <property type="entry name" value="WD40_rpt"/>
</dbReference>
<dbReference type="Pfam" id="PF20742">
    <property type="entry name" value="DUF5580_M"/>
    <property type="match status" value="1"/>
</dbReference>
<accession>A0ABD3XFA3</accession>
<dbReference type="InterPro" id="IPR015943">
    <property type="entry name" value="WD40/YVTN_repeat-like_dom_sf"/>
</dbReference>
<evidence type="ECO:0000313" key="8">
    <source>
        <dbReference type="EMBL" id="KAL3884939.1"/>
    </source>
</evidence>
<dbReference type="Pfam" id="PF23414">
    <property type="entry name" value="Beta-prop_EML_2"/>
    <property type="match status" value="1"/>
</dbReference>
<evidence type="ECO:0000256" key="1">
    <source>
        <dbReference type="ARBA" id="ARBA00006489"/>
    </source>
</evidence>
<dbReference type="SUPFAM" id="SSF50998">
    <property type="entry name" value="Quinoprotein alcohol dehydrogenase-like"/>
    <property type="match status" value="1"/>
</dbReference>
<dbReference type="EMBL" id="JBJQND010000002">
    <property type="protein sequence ID" value="KAL3884939.1"/>
    <property type="molecule type" value="Genomic_DNA"/>
</dbReference>
<feature type="compositionally biased region" description="Basic and acidic residues" evidence="4">
    <location>
        <begin position="374"/>
        <end position="397"/>
    </location>
</feature>
<dbReference type="SMART" id="SM00320">
    <property type="entry name" value="WD40"/>
    <property type="match status" value="10"/>
</dbReference>
<protein>
    <submittedName>
        <fullName evidence="8">Uncharacterized protein</fullName>
    </submittedName>
</protein>
<evidence type="ECO:0000313" key="9">
    <source>
        <dbReference type="Proteomes" id="UP001634394"/>
    </source>
</evidence>
<name>A0ABD3XFA3_SINWO</name>
<dbReference type="InterPro" id="IPR055439">
    <property type="entry name" value="Beta-prop_EML_1st"/>
</dbReference>
<dbReference type="InterPro" id="IPR036322">
    <property type="entry name" value="WD40_repeat_dom_sf"/>
</dbReference>
<dbReference type="Gene3D" id="2.130.10.10">
    <property type="entry name" value="YVTN repeat-like/Quinoprotein amine dehydrogenase"/>
    <property type="match status" value="2"/>
</dbReference>
<evidence type="ECO:0000256" key="4">
    <source>
        <dbReference type="SAM" id="MobiDB-lite"/>
    </source>
</evidence>
<keyword evidence="9" id="KW-1185">Reference proteome</keyword>
<dbReference type="InterPro" id="IPR050630">
    <property type="entry name" value="WD_repeat_EMAP"/>
</dbReference>
<proteinExistence type="inferred from homology"/>
<evidence type="ECO:0000259" key="6">
    <source>
        <dbReference type="Pfam" id="PF23409"/>
    </source>
</evidence>
<feature type="compositionally biased region" description="Basic and acidic residues" evidence="4">
    <location>
        <begin position="434"/>
        <end position="452"/>
    </location>
</feature>
<dbReference type="Pfam" id="PF03451">
    <property type="entry name" value="HELP"/>
    <property type="match status" value="1"/>
</dbReference>
<feature type="region of interest" description="Disordered" evidence="4">
    <location>
        <begin position="417"/>
        <end position="452"/>
    </location>
</feature>
<keyword evidence="3" id="KW-0677">Repeat</keyword>
<gene>
    <name evidence="8" type="ORF">ACJMK2_025038</name>
</gene>